<evidence type="ECO:0008006" key="14">
    <source>
        <dbReference type="Google" id="ProtNLM"/>
    </source>
</evidence>
<keyword evidence="5" id="KW-0479">Metal-binding</keyword>
<reference evidence="12 13" key="1">
    <citation type="submission" date="2024-01" db="EMBL/GenBank/DDBJ databases">
        <authorList>
            <person name="Waweru B."/>
        </authorList>
    </citation>
    <scope>NUCLEOTIDE SEQUENCE [LARGE SCALE GENOMIC DNA]</scope>
</reference>
<dbReference type="GO" id="GO:0016020">
    <property type="term" value="C:membrane"/>
    <property type="evidence" value="ECO:0007669"/>
    <property type="project" value="UniProtKB-SubCell"/>
</dbReference>
<keyword evidence="13" id="KW-1185">Reference proteome</keyword>
<keyword evidence="3" id="KW-0349">Heme</keyword>
<organism evidence="12 13">
    <name type="scientific">Dovyalis caffra</name>
    <dbReference type="NCBI Taxonomy" id="77055"/>
    <lineage>
        <taxon>Eukaryota</taxon>
        <taxon>Viridiplantae</taxon>
        <taxon>Streptophyta</taxon>
        <taxon>Embryophyta</taxon>
        <taxon>Tracheophyta</taxon>
        <taxon>Spermatophyta</taxon>
        <taxon>Magnoliopsida</taxon>
        <taxon>eudicotyledons</taxon>
        <taxon>Gunneridae</taxon>
        <taxon>Pentapetalae</taxon>
        <taxon>rosids</taxon>
        <taxon>fabids</taxon>
        <taxon>Malpighiales</taxon>
        <taxon>Salicaceae</taxon>
        <taxon>Flacourtieae</taxon>
        <taxon>Dovyalis</taxon>
    </lineage>
</organism>
<dbReference type="SUPFAM" id="SSF48264">
    <property type="entry name" value="Cytochrome P450"/>
    <property type="match status" value="1"/>
</dbReference>
<evidence type="ECO:0000256" key="5">
    <source>
        <dbReference type="ARBA" id="ARBA00022723"/>
    </source>
</evidence>
<keyword evidence="4" id="KW-0812">Transmembrane</keyword>
<dbReference type="GO" id="GO:0016705">
    <property type="term" value="F:oxidoreductase activity, acting on paired donors, with incorporation or reduction of molecular oxygen"/>
    <property type="evidence" value="ECO:0007669"/>
    <property type="project" value="InterPro"/>
</dbReference>
<dbReference type="GO" id="GO:0004497">
    <property type="term" value="F:monooxygenase activity"/>
    <property type="evidence" value="ECO:0007669"/>
    <property type="project" value="UniProtKB-KW"/>
</dbReference>
<evidence type="ECO:0000256" key="6">
    <source>
        <dbReference type="ARBA" id="ARBA00022989"/>
    </source>
</evidence>
<dbReference type="InterPro" id="IPR002401">
    <property type="entry name" value="Cyt_P450_E_grp-I"/>
</dbReference>
<dbReference type="InterPro" id="IPR050651">
    <property type="entry name" value="Plant_Cytochrome_P450_Monoox"/>
</dbReference>
<dbReference type="Proteomes" id="UP001314170">
    <property type="component" value="Unassembled WGS sequence"/>
</dbReference>
<dbReference type="InterPro" id="IPR036396">
    <property type="entry name" value="Cyt_P450_sf"/>
</dbReference>
<evidence type="ECO:0000256" key="9">
    <source>
        <dbReference type="ARBA" id="ARBA00023033"/>
    </source>
</evidence>
<comment type="subcellular location">
    <subcellularLocation>
        <location evidence="2">Membrane</location>
    </subcellularLocation>
</comment>
<gene>
    <name evidence="12" type="ORF">DCAF_LOCUS23833</name>
</gene>
<accession>A0AAV1SJB5</accession>
<evidence type="ECO:0000256" key="7">
    <source>
        <dbReference type="ARBA" id="ARBA00023002"/>
    </source>
</evidence>
<dbReference type="PANTHER" id="PTHR47947">
    <property type="entry name" value="CYTOCHROME P450 82C3-RELATED"/>
    <property type="match status" value="1"/>
</dbReference>
<dbReference type="GO" id="GO:0020037">
    <property type="term" value="F:heme binding"/>
    <property type="evidence" value="ECO:0007669"/>
    <property type="project" value="InterPro"/>
</dbReference>
<evidence type="ECO:0000313" key="13">
    <source>
        <dbReference type="Proteomes" id="UP001314170"/>
    </source>
</evidence>
<dbReference type="AlphaFoldDB" id="A0AAV1SJB5"/>
<sequence>MDYLTTILAFSLLLYALSWISRTSKKKAAPQAGGAWPLIGHLHQLGGPQPPHIVLGNMADKYGPIFTIKMGLHRALVVSNWEMAKECLTTNDKAFANRPNFLAGQILAYDGAMLGFSPYGPYWRQLRKTATLELLSSHRLEMQKAVRESEIRLSLKELYKYWDRKKSSSKISKVLVEMKSWFGDITINVICRIIVGKSVGYATTNGDEDESTESWKKQLSEFFDWTGRFVLSDTLPFLRFLDIGGPARTMKKIAKDLDHVVEGWLEEHRQKRVNGDQVIKGEEDFMDLMLSIFDEAHAAQLGRDSDTLIKATCLALILAASDTTMVTLTWILSLLVNNPKLTMATLLHGFDFATPSDEPIDMTESIGLTNVRATPLHVVLNPRLPAHLYL</sequence>
<proteinExistence type="predicted"/>
<name>A0AAV1SJB5_9ROSI</name>
<comment type="caution">
    <text evidence="12">The sequence shown here is derived from an EMBL/GenBank/DDBJ whole genome shotgun (WGS) entry which is preliminary data.</text>
</comment>
<dbReference type="EMBL" id="CAWUPB010001184">
    <property type="protein sequence ID" value="CAK7351397.1"/>
    <property type="molecule type" value="Genomic_DNA"/>
</dbReference>
<dbReference type="PRINTS" id="PR00463">
    <property type="entry name" value="EP450I"/>
</dbReference>
<evidence type="ECO:0000256" key="1">
    <source>
        <dbReference type="ARBA" id="ARBA00001971"/>
    </source>
</evidence>
<keyword evidence="8" id="KW-0408">Iron</keyword>
<dbReference type="Gene3D" id="1.10.630.10">
    <property type="entry name" value="Cytochrome P450"/>
    <property type="match status" value="1"/>
</dbReference>
<evidence type="ECO:0000256" key="2">
    <source>
        <dbReference type="ARBA" id="ARBA00004370"/>
    </source>
</evidence>
<dbReference type="PANTHER" id="PTHR47947:SF26">
    <property type="entry name" value="CYTOCHROME P450"/>
    <property type="match status" value="1"/>
</dbReference>
<evidence type="ECO:0000256" key="3">
    <source>
        <dbReference type="ARBA" id="ARBA00022617"/>
    </source>
</evidence>
<keyword evidence="11" id="KW-0732">Signal</keyword>
<comment type="cofactor">
    <cofactor evidence="1">
        <name>heme</name>
        <dbReference type="ChEBI" id="CHEBI:30413"/>
    </cofactor>
</comment>
<keyword evidence="9" id="KW-0503">Monooxygenase</keyword>
<evidence type="ECO:0000256" key="11">
    <source>
        <dbReference type="SAM" id="SignalP"/>
    </source>
</evidence>
<keyword evidence="7" id="KW-0560">Oxidoreductase</keyword>
<dbReference type="Pfam" id="PF00067">
    <property type="entry name" value="p450"/>
    <property type="match status" value="1"/>
</dbReference>
<evidence type="ECO:0000256" key="8">
    <source>
        <dbReference type="ARBA" id="ARBA00023004"/>
    </source>
</evidence>
<protein>
    <recommendedName>
        <fullName evidence="14">Cytochrome P450</fullName>
    </recommendedName>
</protein>
<evidence type="ECO:0000256" key="10">
    <source>
        <dbReference type="ARBA" id="ARBA00023136"/>
    </source>
</evidence>
<feature type="signal peptide" evidence="11">
    <location>
        <begin position="1"/>
        <end position="20"/>
    </location>
</feature>
<keyword evidence="6" id="KW-1133">Transmembrane helix</keyword>
<keyword evidence="10" id="KW-0472">Membrane</keyword>
<feature type="chain" id="PRO_5043740771" description="Cytochrome P450" evidence="11">
    <location>
        <begin position="21"/>
        <end position="390"/>
    </location>
</feature>
<evidence type="ECO:0000313" key="12">
    <source>
        <dbReference type="EMBL" id="CAK7351397.1"/>
    </source>
</evidence>
<dbReference type="InterPro" id="IPR001128">
    <property type="entry name" value="Cyt_P450"/>
</dbReference>
<evidence type="ECO:0000256" key="4">
    <source>
        <dbReference type="ARBA" id="ARBA00022692"/>
    </source>
</evidence>
<dbReference type="GO" id="GO:0005506">
    <property type="term" value="F:iron ion binding"/>
    <property type="evidence" value="ECO:0007669"/>
    <property type="project" value="InterPro"/>
</dbReference>